<gene>
    <name evidence="1" type="ORF">BRARA_J01005</name>
</gene>
<reference evidence="1 2" key="1">
    <citation type="submission" date="2018-06" db="EMBL/GenBank/DDBJ databases">
        <title>WGS assembly of Brassica rapa FPsc.</title>
        <authorList>
            <person name="Bowman J."/>
            <person name="Kohchi T."/>
            <person name="Yamato K."/>
            <person name="Jenkins J."/>
            <person name="Shu S."/>
            <person name="Ishizaki K."/>
            <person name="Yamaoka S."/>
            <person name="Nishihama R."/>
            <person name="Nakamura Y."/>
            <person name="Berger F."/>
            <person name="Adam C."/>
            <person name="Aki S."/>
            <person name="Althoff F."/>
            <person name="Araki T."/>
            <person name="Arteaga-Vazquez M."/>
            <person name="Balasubrmanian S."/>
            <person name="Bauer D."/>
            <person name="Boehm C."/>
            <person name="Briginshaw L."/>
            <person name="Caballero-Perez J."/>
            <person name="Catarino B."/>
            <person name="Chen F."/>
            <person name="Chiyoda S."/>
            <person name="Chovatia M."/>
            <person name="Davies K."/>
            <person name="Delmans M."/>
            <person name="Demura T."/>
            <person name="Dierschke T."/>
            <person name="Dolan L."/>
            <person name="Dorantes-Acosta A."/>
            <person name="Eklund D."/>
            <person name="Florent S."/>
            <person name="Flores-Sandoval E."/>
            <person name="Fujiyama A."/>
            <person name="Fukuzawa H."/>
            <person name="Galik B."/>
            <person name="Grimanelli D."/>
            <person name="Grimwood J."/>
            <person name="Grossniklaus U."/>
            <person name="Hamada T."/>
            <person name="Haseloff J."/>
            <person name="Hetherington A."/>
            <person name="Higo A."/>
            <person name="Hirakawa Y."/>
            <person name="Hundley H."/>
            <person name="Ikeda Y."/>
            <person name="Inoue K."/>
            <person name="Inoue S."/>
            <person name="Ishida S."/>
            <person name="Jia Q."/>
            <person name="Kakita M."/>
            <person name="Kanazawa T."/>
            <person name="Kawai Y."/>
            <person name="Kawashima T."/>
            <person name="Kennedy M."/>
            <person name="Kinose K."/>
            <person name="Kinoshita T."/>
            <person name="Kohara Y."/>
            <person name="Koide E."/>
            <person name="Komatsu K."/>
            <person name="Kopischke S."/>
            <person name="Kubo M."/>
            <person name="Kyozuka J."/>
            <person name="Lagercrantz U."/>
            <person name="Lin S."/>
            <person name="Lindquist E."/>
            <person name="Lipzen A."/>
            <person name="Lu C."/>
            <person name="Luna E."/>
            <person name="Martienssen R."/>
            <person name="Minamino N."/>
            <person name="Mizutani M."/>
            <person name="Mizutani M."/>
            <person name="Mochizuki N."/>
            <person name="Monte I."/>
            <person name="Mosher R."/>
            <person name="Nagasaki H."/>
            <person name="Nakagami H."/>
            <person name="Naramoto S."/>
            <person name="Nishitani K."/>
            <person name="Ohtani M."/>
            <person name="Okamoto T."/>
            <person name="Okumura M."/>
            <person name="Phillips J."/>
            <person name="Pollak B."/>
            <person name="Reinders A."/>
            <person name="Roevekamp M."/>
            <person name="Sano R."/>
            <person name="Sawa S."/>
            <person name="Schmid M."/>
            <person name="Shirakawa M."/>
            <person name="Solano R."/>
            <person name="Spunde A."/>
            <person name="Suetsugu N."/>
            <person name="Sugano S."/>
            <person name="Sugiyama A."/>
            <person name="Sun R."/>
            <person name="Suzuki Y."/>
            <person name="Takenaka M."/>
            <person name="Takezawa D."/>
            <person name="Tomogane H."/>
            <person name="Tsuzuki M."/>
            <person name="Ueda T."/>
            <person name="Umeda M."/>
            <person name="Ward J."/>
            <person name="Watanabe Y."/>
            <person name="Yazaki K."/>
            <person name="Yokoyama R."/>
            <person name="Yoshitake Y."/>
            <person name="Yotsui I."/>
            <person name="Zachgo S."/>
            <person name="Schmutz J."/>
        </authorList>
    </citation>
    <scope>NUCLEOTIDE SEQUENCE [LARGE SCALE GENOMIC DNA]</scope>
    <source>
        <strain evidence="2">cv. B-3</strain>
    </source>
</reference>
<dbReference type="AlphaFoldDB" id="A0A397XSN7"/>
<protein>
    <submittedName>
        <fullName evidence="1">Uncharacterized protein</fullName>
    </submittedName>
</protein>
<proteinExistence type="predicted"/>
<sequence length="38" mass="4116">MWTYSFVPAPESSAFASANGSAGSRDLGIKFRHETLLI</sequence>
<evidence type="ECO:0000313" key="2">
    <source>
        <dbReference type="Proteomes" id="UP000264353"/>
    </source>
</evidence>
<name>A0A397XSN7_BRACM</name>
<organism evidence="1 2">
    <name type="scientific">Brassica campestris</name>
    <name type="common">Field mustard</name>
    <dbReference type="NCBI Taxonomy" id="3711"/>
    <lineage>
        <taxon>Eukaryota</taxon>
        <taxon>Viridiplantae</taxon>
        <taxon>Streptophyta</taxon>
        <taxon>Embryophyta</taxon>
        <taxon>Tracheophyta</taxon>
        <taxon>Spermatophyta</taxon>
        <taxon>Magnoliopsida</taxon>
        <taxon>eudicotyledons</taxon>
        <taxon>Gunneridae</taxon>
        <taxon>Pentapetalae</taxon>
        <taxon>rosids</taxon>
        <taxon>malvids</taxon>
        <taxon>Brassicales</taxon>
        <taxon>Brassicaceae</taxon>
        <taxon>Brassiceae</taxon>
        <taxon>Brassica</taxon>
    </lineage>
</organism>
<dbReference type="EMBL" id="CM010637">
    <property type="protein sequence ID" value="RID41013.1"/>
    <property type="molecule type" value="Genomic_DNA"/>
</dbReference>
<accession>A0A397XSN7</accession>
<evidence type="ECO:0000313" key="1">
    <source>
        <dbReference type="EMBL" id="RID41013.1"/>
    </source>
</evidence>
<dbReference type="Proteomes" id="UP000264353">
    <property type="component" value="Chromosome A10"/>
</dbReference>